<dbReference type="InterPro" id="IPR047930">
    <property type="entry name" value="Transpos_IS6"/>
</dbReference>
<dbReference type="GO" id="GO:0006310">
    <property type="term" value="P:DNA recombination"/>
    <property type="evidence" value="ECO:0007669"/>
    <property type="project" value="UniProtKB-KW"/>
</dbReference>
<evidence type="ECO:0000256" key="2">
    <source>
        <dbReference type="ARBA" id="ARBA00022578"/>
    </source>
</evidence>
<dbReference type="NCBIfam" id="NF033587">
    <property type="entry name" value="transpos_IS6"/>
    <property type="match status" value="1"/>
</dbReference>
<reference evidence="6" key="1">
    <citation type="submission" date="2023-07" db="EMBL/GenBank/DDBJ databases">
        <title>Genome content predicts the carbon catabolic preferences of heterotrophic bacteria.</title>
        <authorList>
            <person name="Gralka M."/>
        </authorList>
    </citation>
    <scope>NUCLEOTIDE SEQUENCE</scope>
    <source>
        <strain evidence="6">I2M02</strain>
    </source>
</reference>
<keyword evidence="4" id="KW-0233">DNA recombination</keyword>
<dbReference type="Proteomes" id="UP001169823">
    <property type="component" value="Unassembled WGS sequence"/>
</dbReference>
<keyword evidence="3" id="KW-0238">DNA-binding</keyword>
<dbReference type="InterPro" id="IPR032874">
    <property type="entry name" value="DDE_dom"/>
</dbReference>
<dbReference type="PANTHER" id="PTHR35528">
    <property type="entry name" value="BLL1675 PROTEIN"/>
    <property type="match status" value="1"/>
</dbReference>
<dbReference type="Pfam" id="PF13610">
    <property type="entry name" value="DDE_Tnp_IS240"/>
    <property type="match status" value="1"/>
</dbReference>
<dbReference type="EMBL" id="JAUOPJ010000013">
    <property type="protein sequence ID" value="MDO6458468.1"/>
    <property type="molecule type" value="Genomic_DNA"/>
</dbReference>
<evidence type="ECO:0000313" key="6">
    <source>
        <dbReference type="EMBL" id="MDO6458468.1"/>
    </source>
</evidence>
<proteinExistence type="predicted"/>
<evidence type="ECO:0000256" key="1">
    <source>
        <dbReference type="ARBA" id="ARBA00002286"/>
    </source>
</evidence>
<evidence type="ECO:0000259" key="5">
    <source>
        <dbReference type="Pfam" id="PF13610"/>
    </source>
</evidence>
<organism evidence="6 7">
    <name type="scientific">Celeribacter halophilus</name>
    <dbReference type="NCBI Taxonomy" id="576117"/>
    <lineage>
        <taxon>Bacteria</taxon>
        <taxon>Pseudomonadati</taxon>
        <taxon>Pseudomonadota</taxon>
        <taxon>Alphaproteobacteria</taxon>
        <taxon>Rhodobacterales</taxon>
        <taxon>Roseobacteraceae</taxon>
        <taxon>Celeribacter</taxon>
    </lineage>
</organism>
<feature type="domain" description="DDE" evidence="5">
    <location>
        <begin position="71"/>
        <end position="210"/>
    </location>
</feature>
<evidence type="ECO:0000313" key="7">
    <source>
        <dbReference type="Proteomes" id="UP001169823"/>
    </source>
</evidence>
<dbReference type="GO" id="GO:0003677">
    <property type="term" value="F:DNA binding"/>
    <property type="evidence" value="ECO:0007669"/>
    <property type="project" value="UniProtKB-KW"/>
</dbReference>
<evidence type="ECO:0000256" key="4">
    <source>
        <dbReference type="ARBA" id="ARBA00023172"/>
    </source>
</evidence>
<comment type="function">
    <text evidence="1">Involved in the transposition of the insertion sequence.</text>
</comment>
<accession>A0AAW7Y018</accession>
<dbReference type="AlphaFoldDB" id="A0AAW7Y018"/>
<dbReference type="InterPro" id="IPR036397">
    <property type="entry name" value="RNaseH_sf"/>
</dbReference>
<name>A0AAW7Y018_9RHOB</name>
<dbReference type="PANTHER" id="PTHR35528:SF3">
    <property type="entry name" value="BLL1675 PROTEIN"/>
    <property type="match status" value="1"/>
</dbReference>
<dbReference type="GO" id="GO:0032196">
    <property type="term" value="P:transposition"/>
    <property type="evidence" value="ECO:0007669"/>
    <property type="project" value="UniProtKB-KW"/>
</dbReference>
<dbReference type="RefSeq" id="WP_303494971.1">
    <property type="nucleotide sequence ID" value="NZ_JAUOPJ010000013.1"/>
</dbReference>
<keyword evidence="2" id="KW-0815">Transposition</keyword>
<gene>
    <name evidence="6" type="ORF">Q4494_15370</name>
</gene>
<dbReference type="Gene3D" id="3.30.420.10">
    <property type="entry name" value="Ribonuclease H-like superfamily/Ribonuclease H"/>
    <property type="match status" value="1"/>
</dbReference>
<evidence type="ECO:0000256" key="3">
    <source>
        <dbReference type="ARBA" id="ARBA00023125"/>
    </source>
</evidence>
<dbReference type="InterPro" id="IPR012337">
    <property type="entry name" value="RNaseH-like_sf"/>
</dbReference>
<comment type="caution">
    <text evidence="6">The sequence shown here is derived from an EMBL/GenBank/DDBJ whole genome shotgun (WGS) entry which is preliminary data.</text>
</comment>
<protein>
    <submittedName>
        <fullName evidence="6">IS6 family transposase</fullName>
    </submittedName>
</protein>
<dbReference type="SUPFAM" id="SSF53098">
    <property type="entry name" value="Ribonuclease H-like"/>
    <property type="match status" value="1"/>
</dbReference>
<dbReference type="InterPro" id="IPR052183">
    <property type="entry name" value="IS_Transposase"/>
</dbReference>
<sequence>MIDFKGSHYPKSVILHAVFFYIRYAVSYRDLEEILAERGVEVDHATLNRWVVKYAPLLAAQAQKQKAAVGRSWRMDETYIKVKGRWCYLYRAIDKRGQTLDFMLSENRDEAAATAFFARMIGHNGWPDKVVIDKSGANMAGLDNMNIALILAGWYWLIEVLQAKYLNNIIEQDHRFIKKLTRPMLGFKSFASAQATLAGIETAHMIRKGQLTVGGKTAFQKFAALAG</sequence>